<evidence type="ECO:0000313" key="1">
    <source>
        <dbReference type="EMBL" id="QJA85586.1"/>
    </source>
</evidence>
<proteinExistence type="predicted"/>
<accession>A0A6M3KU74</accession>
<dbReference type="AlphaFoldDB" id="A0A6M3KU74"/>
<protein>
    <submittedName>
        <fullName evidence="1">Uncharacterized protein</fullName>
    </submittedName>
</protein>
<gene>
    <name evidence="1" type="ORF">MM415B02202_0025</name>
</gene>
<name>A0A6M3KU74_9ZZZZ</name>
<sequence>MKMSYLKRLCDLDDEIVNIFDIKLQNKMSISNQENNYVIWQDVGHNSYNSIDELLEQIQQMLHYRLKNSTKRSK</sequence>
<dbReference type="EMBL" id="MT142583">
    <property type="protein sequence ID" value="QJA85586.1"/>
    <property type="molecule type" value="Genomic_DNA"/>
</dbReference>
<organism evidence="1">
    <name type="scientific">viral metagenome</name>
    <dbReference type="NCBI Taxonomy" id="1070528"/>
    <lineage>
        <taxon>unclassified sequences</taxon>
        <taxon>metagenomes</taxon>
        <taxon>organismal metagenomes</taxon>
    </lineage>
</organism>
<reference evidence="1" key="1">
    <citation type="submission" date="2020-03" db="EMBL/GenBank/DDBJ databases">
        <title>The deep terrestrial virosphere.</title>
        <authorList>
            <person name="Holmfeldt K."/>
            <person name="Nilsson E."/>
            <person name="Simone D."/>
            <person name="Lopez-Fernandez M."/>
            <person name="Wu X."/>
            <person name="de Brujin I."/>
            <person name="Lundin D."/>
            <person name="Andersson A."/>
            <person name="Bertilsson S."/>
            <person name="Dopson M."/>
        </authorList>
    </citation>
    <scope>NUCLEOTIDE SEQUENCE</scope>
    <source>
        <strain evidence="1">MM415B02202</strain>
    </source>
</reference>